<evidence type="ECO:0000256" key="1">
    <source>
        <dbReference type="SAM" id="MobiDB-lite"/>
    </source>
</evidence>
<dbReference type="Proteomes" id="UP000237105">
    <property type="component" value="Unassembled WGS sequence"/>
</dbReference>
<feature type="compositionally biased region" description="Basic and acidic residues" evidence="1">
    <location>
        <begin position="105"/>
        <end position="115"/>
    </location>
</feature>
<reference evidence="3" key="1">
    <citation type="submission" date="2016-06" db="EMBL/GenBank/DDBJ databases">
        <title>Parallel loss of symbiosis genes in relatives of nitrogen-fixing non-legume Parasponia.</title>
        <authorList>
            <person name="Van Velzen R."/>
            <person name="Holmer R."/>
            <person name="Bu F."/>
            <person name="Rutten L."/>
            <person name="Van Zeijl A."/>
            <person name="Liu W."/>
            <person name="Santuari L."/>
            <person name="Cao Q."/>
            <person name="Sharma T."/>
            <person name="Shen D."/>
            <person name="Roswanjaya Y."/>
            <person name="Wardhani T."/>
            <person name="Kalhor M.S."/>
            <person name="Jansen J."/>
            <person name="Van den Hoogen J."/>
            <person name="Gungor B."/>
            <person name="Hartog M."/>
            <person name="Hontelez J."/>
            <person name="Verver J."/>
            <person name="Yang W.-C."/>
            <person name="Schijlen E."/>
            <person name="Repin R."/>
            <person name="Schilthuizen M."/>
            <person name="Schranz E."/>
            <person name="Heidstra R."/>
            <person name="Miyata K."/>
            <person name="Fedorova E."/>
            <person name="Kohlen W."/>
            <person name="Bisseling T."/>
            <person name="Smit S."/>
            <person name="Geurts R."/>
        </authorList>
    </citation>
    <scope>NUCLEOTIDE SEQUENCE [LARGE SCALE GENOMIC DNA]</scope>
    <source>
        <strain evidence="3">cv. WU1-14</strain>
    </source>
</reference>
<protein>
    <submittedName>
        <fullName evidence="2">Uncharacterized protein</fullName>
    </submittedName>
</protein>
<comment type="caution">
    <text evidence="2">The sequence shown here is derived from an EMBL/GenBank/DDBJ whole genome shotgun (WGS) entry which is preliminary data.</text>
</comment>
<evidence type="ECO:0000313" key="2">
    <source>
        <dbReference type="EMBL" id="PON78844.1"/>
    </source>
</evidence>
<keyword evidence="3" id="KW-1185">Reference proteome</keyword>
<evidence type="ECO:0000313" key="3">
    <source>
        <dbReference type="Proteomes" id="UP000237105"/>
    </source>
</evidence>
<organism evidence="2 3">
    <name type="scientific">Parasponia andersonii</name>
    <name type="common">Sponia andersonii</name>
    <dbReference type="NCBI Taxonomy" id="3476"/>
    <lineage>
        <taxon>Eukaryota</taxon>
        <taxon>Viridiplantae</taxon>
        <taxon>Streptophyta</taxon>
        <taxon>Embryophyta</taxon>
        <taxon>Tracheophyta</taxon>
        <taxon>Spermatophyta</taxon>
        <taxon>Magnoliopsida</taxon>
        <taxon>eudicotyledons</taxon>
        <taxon>Gunneridae</taxon>
        <taxon>Pentapetalae</taxon>
        <taxon>rosids</taxon>
        <taxon>fabids</taxon>
        <taxon>Rosales</taxon>
        <taxon>Cannabaceae</taxon>
        <taxon>Parasponia</taxon>
    </lineage>
</organism>
<proteinExistence type="predicted"/>
<gene>
    <name evidence="2" type="ORF">PanWU01x14_017430</name>
</gene>
<name>A0A2P5DZW7_PARAD</name>
<sequence>PIGWAAQRPGGDHNLQLSGGMSVYSSRPQPSDDEPDAQDGVVPSLPFGYLGHPQALEESTRHLRPEPISPGRKRLDHHGESAGCGFKLAGGYQRSSSAVQSRARGGREACGRGVR</sequence>
<feature type="compositionally biased region" description="Polar residues" evidence="1">
    <location>
        <begin position="15"/>
        <end position="29"/>
    </location>
</feature>
<dbReference type="AlphaFoldDB" id="A0A2P5DZW7"/>
<feature type="region of interest" description="Disordered" evidence="1">
    <location>
        <begin position="1"/>
        <end position="115"/>
    </location>
</feature>
<feature type="non-terminal residue" evidence="2">
    <location>
        <position position="1"/>
    </location>
</feature>
<accession>A0A2P5DZW7</accession>
<dbReference type="EMBL" id="JXTB01000007">
    <property type="protein sequence ID" value="PON78844.1"/>
    <property type="molecule type" value="Genomic_DNA"/>
</dbReference>
<feature type="compositionally biased region" description="Low complexity" evidence="1">
    <location>
        <begin position="93"/>
        <end position="103"/>
    </location>
</feature>